<comment type="subcellular location">
    <subcellularLocation>
        <location evidence="1">Nucleus</location>
    </subcellularLocation>
</comment>
<dbReference type="CDD" id="cd09270">
    <property type="entry name" value="RNase_H2-B"/>
    <property type="match status" value="1"/>
</dbReference>
<evidence type="ECO:0000313" key="10">
    <source>
        <dbReference type="Proteomes" id="UP001497453"/>
    </source>
</evidence>
<comment type="function">
    <text evidence="4">Non catalytic subunit of RNase H2, an endonuclease that specifically degrades the RNA of RNA:DNA hybrids. Participates in DNA replication, possibly by mediating the removal of lagging-strand Okazaki fragment RNA primers during DNA replication. Mediates the excision of single ribonucleotides from DNA:RNA duplexes.</text>
</comment>
<proteinExistence type="predicted"/>
<evidence type="ECO:0000313" key="9">
    <source>
        <dbReference type="EMBL" id="CAL1707637.1"/>
    </source>
</evidence>
<evidence type="ECO:0000256" key="6">
    <source>
        <dbReference type="SAM" id="MobiDB-lite"/>
    </source>
</evidence>
<evidence type="ECO:0000256" key="2">
    <source>
        <dbReference type="ARBA" id="ARBA00019062"/>
    </source>
</evidence>
<evidence type="ECO:0000259" key="7">
    <source>
        <dbReference type="Pfam" id="PF09468"/>
    </source>
</evidence>
<sequence length="331" mass="36302">MDMNVGVLPRDVLDTLLMKLDGDVEASSLRFLRLPHPRTGIPSLFLPYKSSSRQTTTILEVQAIVPPNERSWIMSEGTIIGDGKLLLMTPVDPAFLLIPILRSIYLVDGSYGTFRPADDILEDAMKTYFASLGGTCAIKGDPSSQLSQSDLANLCSLDCVHTAMKRICEVKEITPEIIVFRYSPECVLEYLRGKVTKLWKPAILESSRTVVRGLAKDGLMEEGNEALLNSGHLKAACDLVSQYIPQDLHDELQAFYDFAALNAHLDANQKELSALAASKMSNIEARESGKAVKADGKKRKGPTKGSHGVEKLKKVNTKGMAKLSSFFQKTA</sequence>
<dbReference type="PANTHER" id="PTHR13383">
    <property type="entry name" value="RIBONUCLEASE H2 SUBUNIT B"/>
    <property type="match status" value="1"/>
</dbReference>
<feature type="region of interest" description="Disordered" evidence="6">
    <location>
        <begin position="286"/>
        <end position="314"/>
    </location>
</feature>
<dbReference type="Proteomes" id="UP001497453">
    <property type="component" value="Chromosome 4"/>
</dbReference>
<dbReference type="InterPro" id="IPR041195">
    <property type="entry name" value="Rnh202_N"/>
</dbReference>
<dbReference type="InterPro" id="IPR040456">
    <property type="entry name" value="RNase_H2_suB"/>
</dbReference>
<organism evidence="9 10">
    <name type="scientific">Somion occarium</name>
    <dbReference type="NCBI Taxonomy" id="3059160"/>
    <lineage>
        <taxon>Eukaryota</taxon>
        <taxon>Fungi</taxon>
        <taxon>Dikarya</taxon>
        <taxon>Basidiomycota</taxon>
        <taxon>Agaricomycotina</taxon>
        <taxon>Agaricomycetes</taxon>
        <taxon>Polyporales</taxon>
        <taxon>Cerrenaceae</taxon>
        <taxon>Somion</taxon>
    </lineage>
</organism>
<dbReference type="EMBL" id="OZ037947">
    <property type="protein sequence ID" value="CAL1707637.1"/>
    <property type="molecule type" value="Genomic_DNA"/>
</dbReference>
<dbReference type="Pfam" id="PF09468">
    <property type="entry name" value="RNase_H2-Ydr279"/>
    <property type="match status" value="1"/>
</dbReference>
<evidence type="ECO:0000256" key="5">
    <source>
        <dbReference type="ARBA" id="ARBA00033464"/>
    </source>
</evidence>
<gene>
    <name evidence="9" type="ORF">GFSPODELE1_LOCUS6466</name>
</gene>
<accession>A0ABP1DLP7</accession>
<feature type="domain" description="Rnh202 triple barrel" evidence="8">
    <location>
        <begin position="22"/>
        <end position="92"/>
    </location>
</feature>
<dbReference type="Gene3D" id="1.10.20.120">
    <property type="match status" value="1"/>
</dbReference>
<dbReference type="Gene3D" id="2.20.25.530">
    <property type="match status" value="1"/>
</dbReference>
<evidence type="ECO:0000256" key="4">
    <source>
        <dbReference type="ARBA" id="ARBA00024778"/>
    </source>
</evidence>
<dbReference type="Pfam" id="PF17745">
    <property type="entry name" value="Ydr279_N"/>
    <property type="match status" value="1"/>
</dbReference>
<keyword evidence="3" id="KW-0539">Nucleus</keyword>
<name>A0ABP1DLP7_9APHY</name>
<evidence type="ECO:0000259" key="8">
    <source>
        <dbReference type="Pfam" id="PF17745"/>
    </source>
</evidence>
<dbReference type="InterPro" id="IPR019024">
    <property type="entry name" value="RNase_H2_suB_wHTH"/>
</dbReference>
<evidence type="ECO:0000256" key="1">
    <source>
        <dbReference type="ARBA" id="ARBA00004123"/>
    </source>
</evidence>
<feature type="domain" description="Ribonuclease H2 subunit B wHTH" evidence="7">
    <location>
        <begin position="95"/>
        <end position="253"/>
    </location>
</feature>
<dbReference type="PANTHER" id="PTHR13383:SF11">
    <property type="entry name" value="RIBONUCLEASE H2 SUBUNIT B"/>
    <property type="match status" value="1"/>
</dbReference>
<keyword evidence="10" id="KW-1185">Reference proteome</keyword>
<feature type="compositionally biased region" description="Basic and acidic residues" evidence="6">
    <location>
        <begin position="286"/>
        <end position="295"/>
    </location>
</feature>
<evidence type="ECO:0000256" key="3">
    <source>
        <dbReference type="ARBA" id="ARBA00023242"/>
    </source>
</evidence>
<protein>
    <recommendedName>
        <fullName evidence="2">Ribonuclease H2 subunit B</fullName>
    </recommendedName>
    <alternativeName>
        <fullName evidence="5">Ribonuclease HI subunit B</fullName>
    </alternativeName>
</protein>
<reference evidence="10" key="1">
    <citation type="submission" date="2024-04" db="EMBL/GenBank/DDBJ databases">
        <authorList>
            <person name="Shaw F."/>
            <person name="Minotto A."/>
        </authorList>
    </citation>
    <scope>NUCLEOTIDE SEQUENCE [LARGE SCALE GENOMIC DNA]</scope>
</reference>